<sequence length="82" mass="9385">MQKRVKYLLIAMQRGLGGFPHERLHQDKAPLSYGNYRLWRRLAVGHAKGEREQTTRALPWFPPLALCIKTGAGSREEGRGKK</sequence>
<evidence type="ECO:0000313" key="2">
    <source>
        <dbReference type="Proteomes" id="UP000186657"/>
    </source>
</evidence>
<protein>
    <submittedName>
        <fullName evidence="1">Uncharacterized protein</fullName>
    </submittedName>
</protein>
<comment type="caution">
    <text evidence="1">The sequence shown here is derived from an EMBL/GenBank/DDBJ whole genome shotgun (WGS) entry which is preliminary data.</text>
</comment>
<keyword evidence="2" id="KW-1185">Reference proteome</keyword>
<name>A0A1U7MZ39_9CYAN</name>
<reference evidence="1 2" key="1">
    <citation type="submission" date="2016-10" db="EMBL/GenBank/DDBJ databases">
        <title>Comparative genomics uncovers the prolific and rare metabolic potential of the cyanobacterial genus Moorea.</title>
        <authorList>
            <person name="Leao T."/>
            <person name="Castelao G."/>
            <person name="Korobeynikov A."/>
            <person name="Monroe E.A."/>
            <person name="Podell S."/>
            <person name="Glukhov E."/>
            <person name="Allen E."/>
            <person name="Gerwick W.H."/>
            <person name="Gerwick L."/>
        </authorList>
    </citation>
    <scope>NUCLEOTIDE SEQUENCE [LARGE SCALE GENOMIC DNA]</scope>
    <source>
        <strain evidence="1 2">PNG5-198</strain>
    </source>
</reference>
<dbReference type="Proteomes" id="UP000186657">
    <property type="component" value="Unassembled WGS sequence"/>
</dbReference>
<accession>A0A1U7MZ39</accession>
<proteinExistence type="predicted"/>
<gene>
    <name evidence="1" type="ORF">BJP37_07750</name>
</gene>
<dbReference type="EMBL" id="MKZS01000001">
    <property type="protein sequence ID" value="OLT58952.1"/>
    <property type="molecule type" value="Genomic_DNA"/>
</dbReference>
<evidence type="ECO:0000313" key="1">
    <source>
        <dbReference type="EMBL" id="OLT58952.1"/>
    </source>
</evidence>
<organism evidence="1 2">
    <name type="scientific">Moorena bouillonii PNG</name>
    <dbReference type="NCBI Taxonomy" id="568701"/>
    <lineage>
        <taxon>Bacteria</taxon>
        <taxon>Bacillati</taxon>
        <taxon>Cyanobacteriota</taxon>
        <taxon>Cyanophyceae</taxon>
        <taxon>Coleofasciculales</taxon>
        <taxon>Coleofasciculaceae</taxon>
        <taxon>Moorena</taxon>
    </lineage>
</organism>
<dbReference type="AlphaFoldDB" id="A0A1U7MZ39"/>